<dbReference type="InterPro" id="IPR004193">
    <property type="entry name" value="Glyco_hydro_13_N"/>
</dbReference>
<evidence type="ECO:0000259" key="13">
    <source>
        <dbReference type="SMART" id="SM00642"/>
    </source>
</evidence>
<dbReference type="InterPro" id="IPR037439">
    <property type="entry name" value="Branching_enzy"/>
</dbReference>
<feature type="domain" description="Glycosyl hydrolase family 13 catalytic" evidence="13">
    <location>
        <begin position="143"/>
        <end position="507"/>
    </location>
</feature>
<evidence type="ECO:0000256" key="2">
    <source>
        <dbReference type="ARBA" id="ARBA00002953"/>
    </source>
</evidence>
<comment type="function">
    <text evidence="2">Catalyzes the formation of the alpha-1,6-glucosidic linkages in glycogen by scission of a 1,4-alpha-linked oligosaccharide from growing alpha-1,4-glucan chains and the subsequent attachment of the oligosaccharide to the alpha-1,6 position.</text>
</comment>
<dbReference type="Gene3D" id="2.60.40.1180">
    <property type="entry name" value="Golgi alpha-mannosidase II"/>
    <property type="match status" value="1"/>
</dbReference>
<evidence type="ECO:0000256" key="9">
    <source>
        <dbReference type="ARBA" id="ARBA00023056"/>
    </source>
</evidence>
<reference evidence="14 15" key="1">
    <citation type="submission" date="2018-08" db="EMBL/GenBank/DDBJ databases">
        <title>A genome reference for cultivated species of the human gut microbiota.</title>
        <authorList>
            <person name="Zou Y."/>
            <person name="Xue W."/>
            <person name="Luo G."/>
        </authorList>
    </citation>
    <scope>NUCLEOTIDE SEQUENCE [LARGE SCALE GENOMIC DNA]</scope>
    <source>
        <strain evidence="14 15">OF01-3</strain>
    </source>
</reference>
<protein>
    <recommendedName>
        <fullName evidence="5 11">1,4-alpha-glucan branching enzyme</fullName>
        <ecNumber evidence="5 11">2.4.1.18</ecNumber>
    </recommendedName>
</protein>
<dbReference type="AlphaFoldDB" id="A0A3E2TJG7"/>
<dbReference type="GO" id="GO:0005829">
    <property type="term" value="C:cytosol"/>
    <property type="evidence" value="ECO:0007669"/>
    <property type="project" value="TreeGrafter"/>
</dbReference>
<feature type="active site" description="Nucleophile" evidence="12">
    <location>
        <position position="297"/>
    </location>
</feature>
<accession>A0A3E2TJG7</accession>
<comment type="catalytic activity">
    <reaction evidence="1">
        <text>Transfers a segment of a (1-&gt;4)-alpha-D-glucan chain to a primary hydroxy group in a similar glucan chain.</text>
        <dbReference type="EC" id="2.4.1.18"/>
    </reaction>
</comment>
<evidence type="ECO:0000256" key="6">
    <source>
        <dbReference type="ARBA" id="ARBA00022600"/>
    </source>
</evidence>
<dbReference type="EMBL" id="QVEU01000003">
    <property type="protein sequence ID" value="RGB76344.1"/>
    <property type="molecule type" value="Genomic_DNA"/>
</dbReference>
<dbReference type="CDD" id="cd02855">
    <property type="entry name" value="E_set_GBE_prok_N"/>
    <property type="match status" value="1"/>
</dbReference>
<evidence type="ECO:0000256" key="5">
    <source>
        <dbReference type="ARBA" id="ARBA00012541"/>
    </source>
</evidence>
<dbReference type="InterPro" id="IPR013780">
    <property type="entry name" value="Glyco_hydro_b"/>
</dbReference>
<dbReference type="GO" id="GO:0003844">
    <property type="term" value="F:1,4-alpha-glucan branching enzyme activity"/>
    <property type="evidence" value="ECO:0007669"/>
    <property type="project" value="UniProtKB-UniRule"/>
</dbReference>
<dbReference type="NCBIfam" id="NF008967">
    <property type="entry name" value="PRK12313.1"/>
    <property type="match status" value="1"/>
</dbReference>
<dbReference type="PANTHER" id="PTHR43651:SF3">
    <property type="entry name" value="1,4-ALPHA-GLUCAN-BRANCHING ENZYME"/>
    <property type="match status" value="1"/>
</dbReference>
<organism evidence="14 15">
    <name type="scientific">Anaerococcus nagyae</name>
    <dbReference type="NCBI Taxonomy" id="1755241"/>
    <lineage>
        <taxon>Bacteria</taxon>
        <taxon>Bacillati</taxon>
        <taxon>Bacillota</taxon>
        <taxon>Tissierellia</taxon>
        <taxon>Tissierellales</taxon>
        <taxon>Peptoniphilaceae</taxon>
        <taxon>Anaerococcus</taxon>
    </lineage>
</organism>
<evidence type="ECO:0000313" key="15">
    <source>
        <dbReference type="Proteomes" id="UP000261011"/>
    </source>
</evidence>
<evidence type="ECO:0000256" key="12">
    <source>
        <dbReference type="PIRSR" id="PIRSR000463-1"/>
    </source>
</evidence>
<dbReference type="InterPro" id="IPR044143">
    <property type="entry name" value="GlgB_N_E_set_prok"/>
</dbReference>
<evidence type="ECO:0000256" key="3">
    <source>
        <dbReference type="ARBA" id="ARBA00004964"/>
    </source>
</evidence>
<dbReference type="GO" id="GO:0005978">
    <property type="term" value="P:glycogen biosynthetic process"/>
    <property type="evidence" value="ECO:0007669"/>
    <property type="project" value="UniProtKB-UniRule"/>
</dbReference>
<dbReference type="SUPFAM" id="SSF51011">
    <property type="entry name" value="Glycosyl hydrolase domain"/>
    <property type="match status" value="1"/>
</dbReference>
<dbReference type="CDD" id="cd11322">
    <property type="entry name" value="AmyAc_Glg_BE"/>
    <property type="match status" value="1"/>
</dbReference>
<evidence type="ECO:0000256" key="11">
    <source>
        <dbReference type="NCBIfam" id="TIGR01515"/>
    </source>
</evidence>
<dbReference type="InterPro" id="IPR006048">
    <property type="entry name" value="A-amylase/branching_C"/>
</dbReference>
<name>A0A3E2TJG7_9FIRM</name>
<keyword evidence="10" id="KW-0119">Carbohydrate metabolism</keyword>
<dbReference type="UniPathway" id="UPA00164"/>
<dbReference type="OrthoDB" id="9800174at2"/>
<dbReference type="InterPro" id="IPR013783">
    <property type="entry name" value="Ig-like_fold"/>
</dbReference>
<dbReference type="Gene3D" id="2.60.40.10">
    <property type="entry name" value="Immunoglobulins"/>
    <property type="match status" value="1"/>
</dbReference>
<dbReference type="Pfam" id="PF02806">
    <property type="entry name" value="Alpha-amylase_C"/>
    <property type="match status" value="1"/>
</dbReference>
<keyword evidence="7" id="KW-0328">Glycosyltransferase</keyword>
<keyword evidence="15" id="KW-1185">Reference proteome</keyword>
<keyword evidence="8" id="KW-0808">Transferase</keyword>
<comment type="pathway">
    <text evidence="3">Glycan biosynthesis; glycogen biosynthesis.</text>
</comment>
<proteinExistence type="inferred from homology"/>
<dbReference type="PIRSF" id="PIRSF000463">
    <property type="entry name" value="GlgB"/>
    <property type="match status" value="1"/>
</dbReference>
<dbReference type="Proteomes" id="UP000261011">
    <property type="component" value="Unassembled WGS sequence"/>
</dbReference>
<dbReference type="PANTHER" id="PTHR43651">
    <property type="entry name" value="1,4-ALPHA-GLUCAN-BRANCHING ENZYME"/>
    <property type="match status" value="1"/>
</dbReference>
<dbReference type="InterPro" id="IPR006047">
    <property type="entry name" value="GH13_cat_dom"/>
</dbReference>
<evidence type="ECO:0000256" key="7">
    <source>
        <dbReference type="ARBA" id="ARBA00022676"/>
    </source>
</evidence>
<evidence type="ECO:0000313" key="14">
    <source>
        <dbReference type="EMBL" id="RGB76344.1"/>
    </source>
</evidence>
<dbReference type="GO" id="GO:0004553">
    <property type="term" value="F:hydrolase activity, hydrolyzing O-glycosyl compounds"/>
    <property type="evidence" value="ECO:0007669"/>
    <property type="project" value="InterPro"/>
</dbReference>
<dbReference type="InterPro" id="IPR017853">
    <property type="entry name" value="GH"/>
</dbReference>
<dbReference type="RefSeq" id="WP_117521229.1">
    <property type="nucleotide sequence ID" value="NZ_JAGGLS010000003.1"/>
</dbReference>
<dbReference type="SMART" id="SM00642">
    <property type="entry name" value="Aamy"/>
    <property type="match status" value="1"/>
</dbReference>
<dbReference type="InterPro" id="IPR006407">
    <property type="entry name" value="GlgB"/>
</dbReference>
<gene>
    <name evidence="14" type="primary">glgB</name>
    <name evidence="14" type="ORF">DXA39_04030</name>
</gene>
<dbReference type="Pfam" id="PF00128">
    <property type="entry name" value="Alpha-amylase"/>
    <property type="match status" value="1"/>
</dbReference>
<dbReference type="SUPFAM" id="SSF81296">
    <property type="entry name" value="E set domains"/>
    <property type="match status" value="1"/>
</dbReference>
<comment type="caution">
    <text evidence="14">The sequence shown here is derived from an EMBL/GenBank/DDBJ whole genome shotgun (WGS) entry which is preliminary data.</text>
</comment>
<dbReference type="Pfam" id="PF02922">
    <property type="entry name" value="CBM_48"/>
    <property type="match status" value="1"/>
</dbReference>
<dbReference type="NCBIfam" id="TIGR01515">
    <property type="entry name" value="branching_enzym"/>
    <property type="match status" value="1"/>
</dbReference>
<evidence type="ECO:0000256" key="4">
    <source>
        <dbReference type="ARBA" id="ARBA00009000"/>
    </source>
</evidence>
<keyword evidence="9" id="KW-0320">Glycogen biosynthesis</keyword>
<dbReference type="GO" id="GO:0043169">
    <property type="term" value="F:cation binding"/>
    <property type="evidence" value="ECO:0007669"/>
    <property type="project" value="InterPro"/>
</dbReference>
<keyword evidence="6" id="KW-0321">Glycogen metabolism</keyword>
<sequence length="605" mass="71566">MEINIFETDHEAIENYIAGFSSNGHELFGPIAYKDGYIFRVYAPNADRMYIKGDFTGWDIHEMIKNPEYGYFYIFENAKVGDYYKLVVVKDNQWVEHTDPFARAMDLEGDFASLIVDESYEFSDSDFIKNRNKNFDKPMNIYEIHMGSWLRLSDRVNFLDIVDKLIDHIKKMNYTHVEIMPVTEYPFYPSWGYQSTGFFATSSRYGKPEDLKKFVDLMHQNGIGVILDVVAVHFANDYYGLKMFDGTHMYESSYEDLTYSEWGSINFDYSKGHVKSFMKSSFAYWIDNFHLDGIRVDAVSYMIYYNGNENRGIHDDNINFISDLNKTLEIAYPSVMRIAEDSSAYPGVTHPVEDGGLGFDYKWDLGWMNDTIKYFEVDSYNRSMYHSKVTFSMFYFYNEKFLLPLSHDEVVHLKKPMINKMFGSYEDRFKELKVLNTYQMTHPGKKLNFMGNEIATFDEWNENESINWNILNYPTHDDFNRYLKDLNYLYKENKAFYANDYKEDGFKWTVVDDANTSVFAYERYAENSRFLVVLNMANMYHGAYEFPFDEDLEFIEKINSFAPKYGGDKVDYRQIEIEKGEVLKLELWEYEACIFEIKEKNEKTN</sequence>
<evidence type="ECO:0000256" key="1">
    <source>
        <dbReference type="ARBA" id="ARBA00000826"/>
    </source>
</evidence>
<comment type="similarity">
    <text evidence="4">Belongs to the glycosyl hydrolase 13 family. GlgB subfamily.</text>
</comment>
<feature type="active site" description="Proton donor" evidence="12">
    <location>
        <position position="340"/>
    </location>
</feature>
<evidence type="ECO:0000256" key="8">
    <source>
        <dbReference type="ARBA" id="ARBA00022679"/>
    </source>
</evidence>
<dbReference type="EC" id="2.4.1.18" evidence="5 11"/>
<dbReference type="InterPro" id="IPR014756">
    <property type="entry name" value="Ig_E-set"/>
</dbReference>
<evidence type="ECO:0000256" key="10">
    <source>
        <dbReference type="ARBA" id="ARBA00023277"/>
    </source>
</evidence>
<dbReference type="Gene3D" id="3.20.20.80">
    <property type="entry name" value="Glycosidases"/>
    <property type="match status" value="1"/>
</dbReference>
<dbReference type="SUPFAM" id="SSF51445">
    <property type="entry name" value="(Trans)glycosidases"/>
    <property type="match status" value="1"/>
</dbReference>